<dbReference type="KEGG" id="oxy:HCG48_22650"/>
<evidence type="ECO:0000259" key="2">
    <source>
        <dbReference type="Pfam" id="PF12770"/>
    </source>
</evidence>
<evidence type="ECO:0000313" key="4">
    <source>
        <dbReference type="Proteomes" id="UP000500857"/>
    </source>
</evidence>
<evidence type="ECO:0000256" key="1">
    <source>
        <dbReference type="SAM" id="Phobius"/>
    </source>
</evidence>
<dbReference type="InterPro" id="IPR019734">
    <property type="entry name" value="TPR_rpt"/>
</dbReference>
<accession>A0A6H1U2J1</accession>
<dbReference type="SUPFAM" id="SSF48452">
    <property type="entry name" value="TPR-like"/>
    <property type="match status" value="2"/>
</dbReference>
<keyword evidence="1" id="KW-0472">Membrane</keyword>
<gene>
    <name evidence="3" type="ORF">HCG48_22650</name>
</gene>
<keyword evidence="1" id="KW-0812">Transmembrane</keyword>
<dbReference type="Gene3D" id="1.25.40.10">
    <property type="entry name" value="Tetratricopeptide repeat domain"/>
    <property type="match status" value="3"/>
</dbReference>
<dbReference type="RefSeq" id="WP_168571200.1">
    <property type="nucleotide sequence ID" value="NZ_CP051167.1"/>
</dbReference>
<dbReference type="EMBL" id="CP051167">
    <property type="protein sequence ID" value="QIZ73054.1"/>
    <property type="molecule type" value="Genomic_DNA"/>
</dbReference>
<dbReference type="PANTHER" id="PTHR10098">
    <property type="entry name" value="RAPSYN-RELATED"/>
    <property type="match status" value="1"/>
</dbReference>
<keyword evidence="4" id="KW-1185">Reference proteome</keyword>
<feature type="domain" description="CHAT" evidence="2">
    <location>
        <begin position="598"/>
        <end position="868"/>
    </location>
</feature>
<dbReference type="Pfam" id="PF12770">
    <property type="entry name" value="CHAT"/>
    <property type="match status" value="1"/>
</dbReference>
<reference evidence="3 4" key="1">
    <citation type="submission" date="2020-04" db="EMBL/GenBank/DDBJ databases">
        <authorList>
            <person name="Basu S."/>
            <person name="Maruthanayagam V."/>
            <person name="Chakraborty S."/>
            <person name="Pramanik A."/>
            <person name="Mukherjee J."/>
            <person name="Brink B."/>
        </authorList>
    </citation>
    <scope>NUCLEOTIDE SEQUENCE [LARGE SCALE GENOMIC DNA]</scope>
    <source>
        <strain evidence="3 4">AP17</strain>
    </source>
</reference>
<dbReference type="Proteomes" id="UP000500857">
    <property type="component" value="Chromosome"/>
</dbReference>
<dbReference type="PANTHER" id="PTHR10098:SF112">
    <property type="entry name" value="SLR0380 PROTEIN"/>
    <property type="match status" value="1"/>
</dbReference>
<proteinExistence type="predicted"/>
<organism evidence="3 4">
    <name type="scientific">Oxynema aestuarii AP17</name>
    <dbReference type="NCBI Taxonomy" id="2064643"/>
    <lineage>
        <taxon>Bacteria</taxon>
        <taxon>Bacillati</taxon>
        <taxon>Cyanobacteriota</taxon>
        <taxon>Cyanophyceae</taxon>
        <taxon>Oscillatoriophycideae</taxon>
        <taxon>Oscillatoriales</taxon>
        <taxon>Oscillatoriaceae</taxon>
        <taxon>Oxynema</taxon>
        <taxon>Oxynema aestuarii</taxon>
    </lineage>
</organism>
<keyword evidence="1" id="KW-1133">Transmembrane helix</keyword>
<dbReference type="SMART" id="SM00028">
    <property type="entry name" value="TPR"/>
    <property type="match status" value="7"/>
</dbReference>
<feature type="transmembrane region" description="Helical" evidence="1">
    <location>
        <begin position="12"/>
        <end position="32"/>
    </location>
</feature>
<dbReference type="InterPro" id="IPR024983">
    <property type="entry name" value="CHAT_dom"/>
</dbReference>
<dbReference type="AlphaFoldDB" id="A0A6H1U2J1"/>
<dbReference type="InterPro" id="IPR011990">
    <property type="entry name" value="TPR-like_helical_dom_sf"/>
</dbReference>
<evidence type="ECO:0000313" key="3">
    <source>
        <dbReference type="EMBL" id="QIZ73054.1"/>
    </source>
</evidence>
<sequence length="870" mass="97618">MARKRHLFFRDFQSFLMLGFLCMVAIAGPLSLRGSASDPANPGWIERGRLFYDRGQFQQAVEVWQEAARSRADRRDPTPVAIALSNLGTTWRELGEWKRAEMAIARSLSLVNSGEIPPEARRRVLAQALNARGHLEFDRGQLERAADTWEAAIAAYREAGDRLAADRVEISLAQALQGLGFYRRSRDRLEALHHRLSNEPDLALRSESLRALGNALRLVGDLERSRQVLQSSLSLARQLSGEQRRDLIGQILLDLGNTARADDDLTTALQAYRDAAATSDRVAVEADLNALAIAIRLLEGGDAQAQAIVTETIDRLPAQLDRLHPGRSQVYAQINFAQSLSELAQFDRRFSIGDPTRTPLPQEAIARLFADAVRTAEHLQDKRALSHALGSLGHLYEQNGQIADARQLTERALLLAQQIDAADIAYRWQWQLGRLAIAHDDRERAIVAYSEAVKSLQAIRYDLVTVNREVQFSFRDRVEPVYRELLGILLQGEGDRQPTQDRLRQALKVVEALQLAELDNFFRDACLDTQPVEIDRVDPHASIFYPLILENRLHTIVSLPGQPLRHFSHAVAKSEVEQTLIRLRQSLVKRSSFNYLQYGNQVYQWLIEPIAAELAAADVQTLVFVPDGLFRNIPMSTLYDGEQFLIENYAIALTPGLQILKPNPLKQSNLKALTAGISEARSGFSALPYVKTEIREIHQTLPGLLLLNENFTRSQLRESLLKTPFEIVHIATHGQFSSQAEDTFILAWDERINVNEFDNLLRVRERTSSSDEAIELLVLSACETASGDSRAALGLAGIAIKAGARSTLATLWYIDDAATAPLMVEFYRQLNRSTLTKAEALRQAQINLLKIPEYQHPIYWGPYVLVGNWL</sequence>
<name>A0A6H1U2J1_9CYAN</name>
<protein>
    <submittedName>
        <fullName evidence="3">CHAT domain-containing protein</fullName>
    </submittedName>
</protein>